<evidence type="ECO:0000256" key="1">
    <source>
        <dbReference type="SAM" id="MobiDB-lite"/>
    </source>
</evidence>
<evidence type="ECO:0000313" key="2">
    <source>
        <dbReference type="EMBL" id="QHT32261.1"/>
    </source>
</evidence>
<organism evidence="2">
    <name type="scientific">viral metagenome</name>
    <dbReference type="NCBI Taxonomy" id="1070528"/>
    <lineage>
        <taxon>unclassified sequences</taxon>
        <taxon>metagenomes</taxon>
        <taxon>organismal metagenomes</taxon>
    </lineage>
</organism>
<name>A0A6C0EU98_9ZZZZ</name>
<reference evidence="2" key="1">
    <citation type="journal article" date="2020" name="Nature">
        <title>Giant virus diversity and host interactions through global metagenomics.</title>
        <authorList>
            <person name="Schulz F."/>
            <person name="Roux S."/>
            <person name="Paez-Espino D."/>
            <person name="Jungbluth S."/>
            <person name="Walsh D.A."/>
            <person name="Denef V.J."/>
            <person name="McMahon K.D."/>
            <person name="Konstantinidis K.T."/>
            <person name="Eloe-Fadrosh E.A."/>
            <person name="Kyrpides N.C."/>
            <person name="Woyke T."/>
        </authorList>
    </citation>
    <scope>NUCLEOTIDE SEQUENCE</scope>
    <source>
        <strain evidence="2">GVMAG-M-3300009159-65</strain>
    </source>
</reference>
<accession>A0A6C0EU98</accession>
<dbReference type="EMBL" id="MN738933">
    <property type="protein sequence ID" value="QHT32261.1"/>
    <property type="molecule type" value="Genomic_DNA"/>
</dbReference>
<proteinExistence type="predicted"/>
<protein>
    <submittedName>
        <fullName evidence="2">Uncharacterized protein</fullName>
    </submittedName>
</protein>
<feature type="compositionally biased region" description="Basic residues" evidence="1">
    <location>
        <begin position="1"/>
        <end position="33"/>
    </location>
</feature>
<sequence length="385" mass="43605">MTRKYRNRNRKTKSKNIKGSKKVKRVKKVKSRSRSKDKIGGAAAIGKAAIGSLSKIPSGYTPFIWKEPSSYVKIVGEAAIETVYAGLFAFMSLLNIPFTPLDQFIPSELCKKLFGKDKIICESTFGEYAFSGINNKKPKLIPEVSACSQSTGTHITMCKPKFQTNNQTNNQKGGQKGGWDKNENYQIVLDKIIKINLYLRRYEDPYTVMEEIIERIFDIEVINKMINIYNYFTKGIESVTGNLEQCDQDLFDKASGGTINESQADYKLKKCGVEADMLYLDFDRSKEECPGCGKFTQFLKVVSQYSRLSTSALFGEQNQDDMFAIVNIIYLVIFPKLEQIEQIPDEIKGIIQDIGIIFSNINCRCKILELMEKRVATLNSKTQST</sequence>
<feature type="region of interest" description="Disordered" evidence="1">
    <location>
        <begin position="1"/>
        <end position="37"/>
    </location>
</feature>
<dbReference type="AlphaFoldDB" id="A0A6C0EU98"/>